<dbReference type="eggNOG" id="COG0454">
    <property type="taxonomic scope" value="Bacteria"/>
</dbReference>
<keyword evidence="1 5" id="KW-0808">Transferase</keyword>
<dbReference type="Proteomes" id="UP000000849">
    <property type="component" value="Chromosome"/>
</dbReference>
<dbReference type="PANTHER" id="PTHR43877">
    <property type="entry name" value="AMINOALKYLPHOSPHONATE N-ACETYLTRANSFERASE-RELATED-RELATED"/>
    <property type="match status" value="1"/>
</dbReference>
<evidence type="ECO:0000256" key="2">
    <source>
        <dbReference type="ARBA" id="ARBA00023315"/>
    </source>
</evidence>
<dbReference type="STRING" id="446466.Cfla_3522"/>
<dbReference type="AlphaFoldDB" id="D5UDD8"/>
<evidence type="ECO:0000313" key="5">
    <source>
        <dbReference type="EMBL" id="ADG76394.1"/>
    </source>
</evidence>
<dbReference type="GO" id="GO:0016747">
    <property type="term" value="F:acyltransferase activity, transferring groups other than amino-acyl groups"/>
    <property type="evidence" value="ECO:0007669"/>
    <property type="project" value="InterPro"/>
</dbReference>
<dbReference type="InterPro" id="IPR000182">
    <property type="entry name" value="GNAT_dom"/>
</dbReference>
<proteinExistence type="predicted"/>
<keyword evidence="6" id="KW-1185">Reference proteome</keyword>
<gene>
    <name evidence="5" type="ordered locus">Cfla_3522</name>
</gene>
<dbReference type="KEGG" id="cfl:Cfla_3522"/>
<protein>
    <submittedName>
        <fullName evidence="5">GCN5-related N-acetyltransferase</fullName>
    </submittedName>
</protein>
<keyword evidence="2" id="KW-0012">Acyltransferase</keyword>
<organism evidence="5 6">
    <name type="scientific">Cellulomonas flavigena (strain ATCC 482 / DSM 20109 / BCRC 11376 / JCM 18109 / NBRC 3775 / NCIMB 8073 / NRS 134)</name>
    <dbReference type="NCBI Taxonomy" id="446466"/>
    <lineage>
        <taxon>Bacteria</taxon>
        <taxon>Bacillati</taxon>
        <taxon>Actinomycetota</taxon>
        <taxon>Actinomycetes</taxon>
        <taxon>Micrococcales</taxon>
        <taxon>Cellulomonadaceae</taxon>
        <taxon>Cellulomonas</taxon>
    </lineage>
</organism>
<dbReference type="EMBL" id="CP001964">
    <property type="protein sequence ID" value="ADG76394.1"/>
    <property type="molecule type" value="Genomic_DNA"/>
</dbReference>
<accession>D5UDD8</accession>
<dbReference type="PROSITE" id="PS51186">
    <property type="entry name" value="GNAT"/>
    <property type="match status" value="1"/>
</dbReference>
<feature type="region of interest" description="Disordered" evidence="3">
    <location>
        <begin position="1"/>
        <end position="21"/>
    </location>
</feature>
<feature type="domain" description="N-acetyltransferase" evidence="4">
    <location>
        <begin position="15"/>
        <end position="174"/>
    </location>
</feature>
<dbReference type="CDD" id="cd04301">
    <property type="entry name" value="NAT_SF"/>
    <property type="match status" value="1"/>
</dbReference>
<sequence>MDGGATPGSVDAVNVHPEHATPDDVPAIHALRRSLEEWMAARGIDQWPVGSVPLERIAAQVAAGDWWVVRDDAGVRGSLRVIPSDPEYWGDDDTPALYVHGLMVARRATGTGLGRALVEWAGQRARDAGATWLRLDHRASNPHLDDLYRSWGFEAVDVTGRPGFEVVLMQRAVAQRPSSASGTTATPSGRR</sequence>
<name>D5UDD8_CELFN</name>
<dbReference type="InterPro" id="IPR016181">
    <property type="entry name" value="Acyl_CoA_acyltransferase"/>
</dbReference>
<evidence type="ECO:0000313" key="6">
    <source>
        <dbReference type="Proteomes" id="UP000000849"/>
    </source>
</evidence>
<evidence type="ECO:0000256" key="3">
    <source>
        <dbReference type="SAM" id="MobiDB-lite"/>
    </source>
</evidence>
<dbReference type="HOGENOM" id="CLU_013985_13_3_11"/>
<dbReference type="InterPro" id="IPR050832">
    <property type="entry name" value="Bact_Acetyltransf"/>
</dbReference>
<evidence type="ECO:0000256" key="1">
    <source>
        <dbReference type="ARBA" id="ARBA00022679"/>
    </source>
</evidence>
<dbReference type="Gene3D" id="3.40.630.30">
    <property type="match status" value="1"/>
</dbReference>
<evidence type="ECO:0000259" key="4">
    <source>
        <dbReference type="PROSITE" id="PS51186"/>
    </source>
</evidence>
<dbReference type="SUPFAM" id="SSF55729">
    <property type="entry name" value="Acyl-CoA N-acyltransferases (Nat)"/>
    <property type="match status" value="1"/>
</dbReference>
<dbReference type="Pfam" id="PF00583">
    <property type="entry name" value="Acetyltransf_1"/>
    <property type="match status" value="1"/>
</dbReference>
<reference evidence="5 6" key="1">
    <citation type="journal article" date="2010" name="Stand. Genomic Sci.">
        <title>Complete genome sequence of Cellulomonas flavigena type strain (134).</title>
        <authorList>
            <person name="Abt B."/>
            <person name="Foster B."/>
            <person name="Lapidus A."/>
            <person name="Clum A."/>
            <person name="Sun H."/>
            <person name="Pukall R."/>
            <person name="Lucas S."/>
            <person name="Glavina Del Rio T."/>
            <person name="Nolan M."/>
            <person name="Tice H."/>
            <person name="Cheng J.F."/>
            <person name="Pitluck S."/>
            <person name="Liolios K."/>
            <person name="Ivanova N."/>
            <person name="Mavromatis K."/>
            <person name="Ovchinnikova G."/>
            <person name="Pati A."/>
            <person name="Goodwin L."/>
            <person name="Chen A."/>
            <person name="Palaniappan K."/>
            <person name="Land M."/>
            <person name="Hauser L."/>
            <person name="Chang Y.J."/>
            <person name="Jeffries C.D."/>
            <person name="Rohde M."/>
            <person name="Goker M."/>
            <person name="Woyke T."/>
            <person name="Bristow J."/>
            <person name="Eisen J.A."/>
            <person name="Markowitz V."/>
            <person name="Hugenholtz P."/>
            <person name="Kyrpides N.C."/>
            <person name="Klenk H.P."/>
        </authorList>
    </citation>
    <scope>NUCLEOTIDE SEQUENCE [LARGE SCALE GENOMIC DNA]</scope>
    <source>
        <strain evidence="6">ATCC 482 / DSM 20109 / BCRC 11376 / JCM 18109 / NBRC 3775 / NCIMB 8073 / NRS 134</strain>
    </source>
</reference>